<dbReference type="PANTHER" id="PTHR11760">
    <property type="entry name" value="30S/40S RIBOSOMAL PROTEIN S3"/>
    <property type="match status" value="1"/>
</dbReference>
<evidence type="ECO:0000256" key="5">
    <source>
        <dbReference type="ARBA" id="ARBA00023274"/>
    </source>
</evidence>
<evidence type="ECO:0000256" key="8">
    <source>
        <dbReference type="HAMAP-Rule" id="MF_01309"/>
    </source>
</evidence>
<dbReference type="HAMAP" id="MF_01309_B">
    <property type="entry name" value="Ribosomal_uS3_B"/>
    <property type="match status" value="1"/>
</dbReference>
<name>A0A9D9I9C7_9SPIO</name>
<dbReference type="FunFam" id="3.30.1140.32:FF:000002">
    <property type="entry name" value="30S ribosomal protein S3"/>
    <property type="match status" value="1"/>
</dbReference>
<reference evidence="10" key="1">
    <citation type="submission" date="2020-10" db="EMBL/GenBank/DDBJ databases">
        <authorList>
            <person name="Gilroy R."/>
        </authorList>
    </citation>
    <scope>NUCLEOTIDE SEQUENCE</scope>
    <source>
        <strain evidence="10">14700</strain>
    </source>
</reference>
<keyword evidence="5 8" id="KW-0687">Ribonucleoprotein</keyword>
<organism evidence="10 11">
    <name type="scientific">Candidatus Ornithospirochaeta stercoravium</name>
    <dbReference type="NCBI Taxonomy" id="2840897"/>
    <lineage>
        <taxon>Bacteria</taxon>
        <taxon>Pseudomonadati</taxon>
        <taxon>Spirochaetota</taxon>
        <taxon>Spirochaetia</taxon>
        <taxon>Spirochaetales</taxon>
        <taxon>Spirochaetaceae</taxon>
        <taxon>Spirochaetaceae incertae sedis</taxon>
        <taxon>Candidatus Ornithospirochaeta</taxon>
    </lineage>
</organism>
<evidence type="ECO:0000256" key="4">
    <source>
        <dbReference type="ARBA" id="ARBA00022980"/>
    </source>
</evidence>
<evidence type="ECO:0000256" key="3">
    <source>
        <dbReference type="ARBA" id="ARBA00022884"/>
    </source>
</evidence>
<comment type="similarity">
    <text evidence="1 8">Belongs to the universal ribosomal protein uS3 family.</text>
</comment>
<dbReference type="InterPro" id="IPR057258">
    <property type="entry name" value="Ribosomal_uS3"/>
</dbReference>
<dbReference type="FunFam" id="3.30.300.20:FF:000001">
    <property type="entry name" value="30S ribosomal protein S3"/>
    <property type="match status" value="1"/>
</dbReference>
<dbReference type="PANTHER" id="PTHR11760:SF19">
    <property type="entry name" value="SMALL RIBOSOMAL SUBUNIT PROTEIN US3C"/>
    <property type="match status" value="1"/>
</dbReference>
<dbReference type="Gene3D" id="3.30.300.20">
    <property type="match status" value="1"/>
</dbReference>
<evidence type="ECO:0000313" key="10">
    <source>
        <dbReference type="EMBL" id="MBO8468397.1"/>
    </source>
</evidence>
<sequence length="236" mass="26057">MGQKVNPIGLRLGVNKTWESKWYVDPREYMDTLHEDLKLRKALLAAPEVSGAEISDVEIIRKPGRITLVVGTARPGIIIGAKGANVEKLCEKIQKLTEKKVQIKIREIKKAECDAQLIAQSIARQLENRGAFRRAMKNAVSRAMNGGVQGIKIQCSGRLGGAEMKRTEWMKEGRVPLHTLRADIDYGTATANTTFGCIGVKVWVFNGEIYDHGKAEDETVGTLVKKKTAETAEARS</sequence>
<proteinExistence type="inferred from homology"/>
<dbReference type="SUPFAM" id="SSF54814">
    <property type="entry name" value="Prokaryotic type KH domain (KH-domain type II)"/>
    <property type="match status" value="1"/>
</dbReference>
<dbReference type="InterPro" id="IPR005704">
    <property type="entry name" value="Ribosomal_uS3_bac-typ"/>
</dbReference>
<dbReference type="InterPro" id="IPR001351">
    <property type="entry name" value="Ribosomal_uS3_C"/>
</dbReference>
<gene>
    <name evidence="8 10" type="primary">rpsC</name>
    <name evidence="10" type="ORF">IAA72_01250</name>
</gene>
<dbReference type="Gene3D" id="3.30.1140.32">
    <property type="entry name" value="Ribosomal protein S3, C-terminal domain"/>
    <property type="match status" value="1"/>
</dbReference>
<reference evidence="10" key="2">
    <citation type="journal article" date="2021" name="PeerJ">
        <title>Extensive microbial diversity within the chicken gut microbiome revealed by metagenomics and culture.</title>
        <authorList>
            <person name="Gilroy R."/>
            <person name="Ravi A."/>
            <person name="Getino M."/>
            <person name="Pursley I."/>
            <person name="Horton D.L."/>
            <person name="Alikhan N.F."/>
            <person name="Baker D."/>
            <person name="Gharbi K."/>
            <person name="Hall N."/>
            <person name="Watson M."/>
            <person name="Adriaenssens E.M."/>
            <person name="Foster-Nyarko E."/>
            <person name="Jarju S."/>
            <person name="Secka A."/>
            <person name="Antonio M."/>
            <person name="Oren A."/>
            <person name="Chaudhuri R.R."/>
            <person name="La Ragione R."/>
            <person name="Hildebrand F."/>
            <person name="Pallen M.J."/>
        </authorList>
    </citation>
    <scope>NUCLEOTIDE SEQUENCE</scope>
    <source>
        <strain evidence="10">14700</strain>
    </source>
</reference>
<protein>
    <recommendedName>
        <fullName evidence="7 8">Small ribosomal subunit protein uS3</fullName>
    </recommendedName>
</protein>
<evidence type="ECO:0000259" key="9">
    <source>
        <dbReference type="PROSITE" id="PS50823"/>
    </source>
</evidence>
<dbReference type="InterPro" id="IPR004087">
    <property type="entry name" value="KH_dom"/>
</dbReference>
<dbReference type="InterPro" id="IPR015946">
    <property type="entry name" value="KH_dom-like_a/b"/>
</dbReference>
<dbReference type="SMART" id="SM00322">
    <property type="entry name" value="KH"/>
    <property type="match status" value="1"/>
</dbReference>
<evidence type="ECO:0000256" key="2">
    <source>
        <dbReference type="ARBA" id="ARBA00022730"/>
    </source>
</evidence>
<comment type="function">
    <text evidence="6 8">Binds the lower part of the 30S subunit head. Binds mRNA in the 70S ribosome, positioning it for translation.</text>
</comment>
<dbReference type="GO" id="GO:0022627">
    <property type="term" value="C:cytosolic small ribosomal subunit"/>
    <property type="evidence" value="ECO:0007669"/>
    <property type="project" value="TreeGrafter"/>
</dbReference>
<dbReference type="GO" id="GO:0003729">
    <property type="term" value="F:mRNA binding"/>
    <property type="evidence" value="ECO:0007669"/>
    <property type="project" value="UniProtKB-UniRule"/>
</dbReference>
<dbReference type="SUPFAM" id="SSF54821">
    <property type="entry name" value="Ribosomal protein S3 C-terminal domain"/>
    <property type="match status" value="1"/>
</dbReference>
<dbReference type="Proteomes" id="UP000810292">
    <property type="component" value="Unassembled WGS sequence"/>
</dbReference>
<dbReference type="PROSITE" id="PS50823">
    <property type="entry name" value="KH_TYPE_2"/>
    <property type="match status" value="1"/>
</dbReference>
<dbReference type="InterPro" id="IPR004044">
    <property type="entry name" value="KH_dom_type_2"/>
</dbReference>
<dbReference type="InterPro" id="IPR009019">
    <property type="entry name" value="KH_sf_prok-type"/>
</dbReference>
<comment type="subunit">
    <text evidence="8">Part of the 30S ribosomal subunit. Forms a tight complex with proteins S10 and S14.</text>
</comment>
<dbReference type="Pfam" id="PF07650">
    <property type="entry name" value="KH_2"/>
    <property type="match status" value="1"/>
</dbReference>
<dbReference type="CDD" id="cd02412">
    <property type="entry name" value="KH-II_30S_S3"/>
    <property type="match status" value="1"/>
</dbReference>
<dbReference type="GO" id="GO:0019843">
    <property type="term" value="F:rRNA binding"/>
    <property type="evidence" value="ECO:0007669"/>
    <property type="project" value="UniProtKB-UniRule"/>
</dbReference>
<evidence type="ECO:0000313" key="11">
    <source>
        <dbReference type="Proteomes" id="UP000810292"/>
    </source>
</evidence>
<evidence type="ECO:0000256" key="1">
    <source>
        <dbReference type="ARBA" id="ARBA00010761"/>
    </source>
</evidence>
<dbReference type="NCBIfam" id="TIGR01009">
    <property type="entry name" value="rpsC_bact"/>
    <property type="match status" value="1"/>
</dbReference>
<accession>A0A9D9I9C7</accession>
<feature type="domain" description="KH type-2" evidence="9">
    <location>
        <begin position="39"/>
        <end position="109"/>
    </location>
</feature>
<evidence type="ECO:0000256" key="7">
    <source>
        <dbReference type="ARBA" id="ARBA00035257"/>
    </source>
</evidence>
<comment type="caution">
    <text evidence="10">The sequence shown here is derived from an EMBL/GenBank/DDBJ whole genome shotgun (WGS) entry which is preliminary data.</text>
</comment>
<dbReference type="InterPro" id="IPR036419">
    <property type="entry name" value="Ribosomal_S3_C_sf"/>
</dbReference>
<evidence type="ECO:0000256" key="6">
    <source>
        <dbReference type="ARBA" id="ARBA00024998"/>
    </source>
</evidence>
<dbReference type="GO" id="GO:0003735">
    <property type="term" value="F:structural constituent of ribosome"/>
    <property type="evidence" value="ECO:0007669"/>
    <property type="project" value="InterPro"/>
</dbReference>
<dbReference type="EMBL" id="JADIMF010000019">
    <property type="protein sequence ID" value="MBO8468397.1"/>
    <property type="molecule type" value="Genomic_DNA"/>
</dbReference>
<dbReference type="AlphaFoldDB" id="A0A9D9I9C7"/>
<keyword evidence="2 8" id="KW-0699">rRNA-binding</keyword>
<dbReference type="GO" id="GO:0006412">
    <property type="term" value="P:translation"/>
    <property type="evidence" value="ECO:0007669"/>
    <property type="project" value="UniProtKB-UniRule"/>
</dbReference>
<keyword evidence="4 8" id="KW-0689">Ribosomal protein</keyword>
<dbReference type="Pfam" id="PF00189">
    <property type="entry name" value="Ribosomal_S3_C"/>
    <property type="match status" value="1"/>
</dbReference>
<keyword evidence="3 8" id="KW-0694">RNA-binding</keyword>